<dbReference type="EMBL" id="LAZR01042366">
    <property type="protein sequence ID" value="KKL09697.1"/>
    <property type="molecule type" value="Genomic_DNA"/>
</dbReference>
<evidence type="ECO:0000256" key="3">
    <source>
        <dbReference type="SAM" id="MobiDB-lite"/>
    </source>
</evidence>
<dbReference type="AlphaFoldDB" id="A0A0F9B7E5"/>
<dbReference type="PANTHER" id="PTHR10827:SF98">
    <property type="entry name" value="45 KDA CALCIUM-BINDING PROTEIN"/>
    <property type="match status" value="1"/>
</dbReference>
<dbReference type="PROSITE" id="PS50222">
    <property type="entry name" value="EF_HAND_2"/>
    <property type="match status" value="1"/>
</dbReference>
<accession>A0A0F9B7E5</accession>
<evidence type="ECO:0000259" key="4">
    <source>
        <dbReference type="PROSITE" id="PS50222"/>
    </source>
</evidence>
<dbReference type="SMART" id="SM00054">
    <property type="entry name" value="EFh"/>
    <property type="match status" value="4"/>
</dbReference>
<protein>
    <recommendedName>
        <fullName evidence="4">EF-hand domain-containing protein</fullName>
    </recommendedName>
</protein>
<sequence length="336" mass="38597">LLICSFILGSPGETKKEILDYLSFARKFDNFRGMTTFDANKNGTIDWLEADAYRRSIRKRVMGAFDVNKNGHLRGAERKKANQALEAGKIPPPVKKRSTAASRMFGEERNSLGEEMLEKYDANGDGVLSEEEIQTAMKDMQESRRSEMMARYDTDRDGKLSEAERKAMLQDRAGAWQKMQKRLRMRLFDEDGDGRINEEEKARQREFGEQFQQVANEMRLRMFDVDGDGQISKEERSLVQKEMMIVGIRVMIRSRRLMDGDGDGKVSANGKDGKPKDKDTKDDEDDVLSWDDRMTKHDTNKDGRTDPFEMEKLMFDFGRDIGVVPRKRATTGPESK</sequence>
<dbReference type="InterPro" id="IPR011992">
    <property type="entry name" value="EF-hand-dom_pair"/>
</dbReference>
<dbReference type="SUPFAM" id="SSF47473">
    <property type="entry name" value="EF-hand"/>
    <property type="match status" value="3"/>
</dbReference>
<dbReference type="GO" id="GO:0017156">
    <property type="term" value="P:calcium-ion regulated exocytosis"/>
    <property type="evidence" value="ECO:0007669"/>
    <property type="project" value="TreeGrafter"/>
</dbReference>
<dbReference type="PANTHER" id="PTHR10827">
    <property type="entry name" value="RETICULOCALBIN"/>
    <property type="match status" value="1"/>
</dbReference>
<organism evidence="5">
    <name type="scientific">marine sediment metagenome</name>
    <dbReference type="NCBI Taxonomy" id="412755"/>
    <lineage>
        <taxon>unclassified sequences</taxon>
        <taxon>metagenomes</taxon>
        <taxon>ecological metagenomes</taxon>
    </lineage>
</organism>
<keyword evidence="1" id="KW-0479">Metal-binding</keyword>
<dbReference type="GO" id="GO:0005783">
    <property type="term" value="C:endoplasmic reticulum"/>
    <property type="evidence" value="ECO:0007669"/>
    <property type="project" value="TreeGrafter"/>
</dbReference>
<reference evidence="5" key="1">
    <citation type="journal article" date="2015" name="Nature">
        <title>Complex archaea that bridge the gap between prokaryotes and eukaryotes.</title>
        <authorList>
            <person name="Spang A."/>
            <person name="Saw J.H."/>
            <person name="Jorgensen S.L."/>
            <person name="Zaremba-Niedzwiedzka K."/>
            <person name="Martijn J."/>
            <person name="Lind A.E."/>
            <person name="van Eijk R."/>
            <person name="Schleper C."/>
            <person name="Guy L."/>
            <person name="Ettema T.J."/>
        </authorList>
    </citation>
    <scope>NUCLEOTIDE SEQUENCE</scope>
</reference>
<gene>
    <name evidence="5" type="ORF">LCGC14_2563260</name>
</gene>
<dbReference type="Pfam" id="PF13202">
    <property type="entry name" value="EF-hand_5"/>
    <property type="match status" value="3"/>
</dbReference>
<dbReference type="InterPro" id="IPR002048">
    <property type="entry name" value="EF_hand_dom"/>
</dbReference>
<evidence type="ECO:0000256" key="1">
    <source>
        <dbReference type="ARBA" id="ARBA00022723"/>
    </source>
</evidence>
<keyword evidence="2" id="KW-0677">Repeat</keyword>
<dbReference type="Gene3D" id="1.10.238.10">
    <property type="entry name" value="EF-hand"/>
    <property type="match status" value="3"/>
</dbReference>
<evidence type="ECO:0000256" key="2">
    <source>
        <dbReference type="ARBA" id="ARBA00022737"/>
    </source>
</evidence>
<feature type="region of interest" description="Disordered" evidence="3">
    <location>
        <begin position="258"/>
        <end position="308"/>
    </location>
</feature>
<dbReference type="InterPro" id="IPR018247">
    <property type="entry name" value="EF_Hand_1_Ca_BS"/>
</dbReference>
<dbReference type="GO" id="GO:0005509">
    <property type="term" value="F:calcium ion binding"/>
    <property type="evidence" value="ECO:0007669"/>
    <property type="project" value="InterPro"/>
</dbReference>
<name>A0A0F9B7E5_9ZZZZ</name>
<feature type="compositionally biased region" description="Basic and acidic residues" evidence="3">
    <location>
        <begin position="271"/>
        <end position="281"/>
    </location>
</feature>
<feature type="domain" description="EF-hand" evidence="4">
    <location>
        <begin position="108"/>
        <end position="143"/>
    </location>
</feature>
<feature type="compositionally biased region" description="Basic and acidic residues" evidence="3">
    <location>
        <begin position="290"/>
        <end position="308"/>
    </location>
</feature>
<feature type="non-terminal residue" evidence="5">
    <location>
        <position position="1"/>
    </location>
</feature>
<proteinExistence type="predicted"/>
<evidence type="ECO:0000313" key="5">
    <source>
        <dbReference type="EMBL" id="KKL09697.1"/>
    </source>
</evidence>
<comment type="caution">
    <text evidence="5">The sequence shown here is derived from an EMBL/GenBank/DDBJ whole genome shotgun (WGS) entry which is preliminary data.</text>
</comment>
<dbReference type="PROSITE" id="PS00018">
    <property type="entry name" value="EF_HAND_1"/>
    <property type="match status" value="1"/>
</dbReference>
<dbReference type="CDD" id="cd00051">
    <property type="entry name" value="EFh"/>
    <property type="match status" value="1"/>
</dbReference>